<dbReference type="EMBL" id="CP039865">
    <property type="protein sequence ID" value="QCK86800.1"/>
    <property type="molecule type" value="Genomic_DNA"/>
</dbReference>
<dbReference type="RefSeq" id="WP_137100131.1">
    <property type="nucleotide sequence ID" value="NZ_CP039865.1"/>
</dbReference>
<dbReference type="Proteomes" id="UP000298588">
    <property type="component" value="Chromosome"/>
</dbReference>
<dbReference type="AlphaFoldDB" id="A0A4D7QFU7"/>
<reference evidence="2 3" key="1">
    <citation type="submission" date="2019-04" db="EMBL/GenBank/DDBJ databases">
        <title>Phreatobacter aquaticus sp. nov.</title>
        <authorList>
            <person name="Choi A."/>
            <person name="Baek K."/>
        </authorList>
    </citation>
    <scope>NUCLEOTIDE SEQUENCE [LARGE SCALE GENOMIC DNA]</scope>
    <source>
        <strain evidence="2 3">NMCR1094</strain>
    </source>
</reference>
<feature type="region of interest" description="Disordered" evidence="1">
    <location>
        <begin position="72"/>
        <end position="94"/>
    </location>
</feature>
<proteinExistence type="predicted"/>
<gene>
    <name evidence="2" type="ORF">E8L99_14070</name>
</gene>
<sequence length="94" mass="10461">MQTFIFDVMDGPALEFSERRAFASLEAARDHALAMAEAAPERWADVEGWLVRICDDDSFVLDEIDVEGARVPVSAPSRGRQPRVTARSRELVPS</sequence>
<evidence type="ECO:0000313" key="2">
    <source>
        <dbReference type="EMBL" id="QCK86800.1"/>
    </source>
</evidence>
<protein>
    <submittedName>
        <fullName evidence="2">Uncharacterized protein</fullName>
    </submittedName>
</protein>
<evidence type="ECO:0000313" key="3">
    <source>
        <dbReference type="Proteomes" id="UP000298588"/>
    </source>
</evidence>
<accession>A0A4D7QFU7</accession>
<organism evidence="2 3">
    <name type="scientific">Phreatobacter aquaticus</name>
    <dbReference type="NCBI Taxonomy" id="2570229"/>
    <lineage>
        <taxon>Bacteria</taxon>
        <taxon>Pseudomonadati</taxon>
        <taxon>Pseudomonadota</taxon>
        <taxon>Alphaproteobacteria</taxon>
        <taxon>Hyphomicrobiales</taxon>
        <taxon>Phreatobacteraceae</taxon>
        <taxon>Phreatobacter</taxon>
    </lineage>
</organism>
<name>A0A4D7QFU7_9HYPH</name>
<dbReference type="KEGG" id="paqt:E8L99_14070"/>
<keyword evidence="3" id="KW-1185">Reference proteome</keyword>
<evidence type="ECO:0000256" key="1">
    <source>
        <dbReference type="SAM" id="MobiDB-lite"/>
    </source>
</evidence>